<dbReference type="GO" id="GO:0005739">
    <property type="term" value="C:mitochondrion"/>
    <property type="evidence" value="ECO:0007669"/>
    <property type="project" value="TreeGrafter"/>
</dbReference>
<feature type="region of interest" description="Disordered" evidence="5">
    <location>
        <begin position="300"/>
        <end position="319"/>
    </location>
</feature>
<dbReference type="GO" id="GO:0012501">
    <property type="term" value="P:programmed cell death"/>
    <property type="evidence" value="ECO:0007669"/>
    <property type="project" value="TreeGrafter"/>
</dbReference>
<keyword evidence="3" id="KW-0274">FAD</keyword>
<dbReference type="GO" id="GO:0033108">
    <property type="term" value="P:mitochondrial respiratory chain complex assembly"/>
    <property type="evidence" value="ECO:0007669"/>
    <property type="project" value="TreeGrafter"/>
</dbReference>
<reference evidence="7" key="1">
    <citation type="submission" date="2023-06" db="EMBL/GenBank/DDBJ databases">
        <title>Survivors Of The Sea: Transcriptome response of Skeletonema marinoi to long-term dormancy.</title>
        <authorList>
            <person name="Pinder M.I.M."/>
            <person name="Kourtchenko O."/>
            <person name="Robertson E.K."/>
            <person name="Larsson T."/>
            <person name="Maumus F."/>
            <person name="Osuna-Cruz C.M."/>
            <person name="Vancaester E."/>
            <person name="Stenow R."/>
            <person name="Vandepoele K."/>
            <person name="Ploug H."/>
            <person name="Bruchert V."/>
            <person name="Godhe A."/>
            <person name="Topel M."/>
        </authorList>
    </citation>
    <scope>NUCLEOTIDE SEQUENCE</scope>
    <source>
        <strain evidence="7">R05AC</strain>
    </source>
</reference>
<gene>
    <name evidence="7" type="ORF">QTG54_009905</name>
</gene>
<feature type="compositionally biased region" description="Low complexity" evidence="5">
    <location>
        <begin position="596"/>
        <end position="616"/>
    </location>
</feature>
<comment type="similarity">
    <text evidence="1">Belongs to the FAD-dependent oxidoreductase family.</text>
</comment>
<evidence type="ECO:0000313" key="7">
    <source>
        <dbReference type="EMBL" id="KAK1739362.1"/>
    </source>
</evidence>
<dbReference type="PANTHER" id="PTHR43557:SF4">
    <property type="entry name" value="APOPTOSIS-INDUCING FACTOR 1, MITOCHONDRIAL"/>
    <property type="match status" value="1"/>
</dbReference>
<evidence type="ECO:0000313" key="8">
    <source>
        <dbReference type="Proteomes" id="UP001224775"/>
    </source>
</evidence>
<feature type="domain" description="FAD/NAD(P)-binding" evidence="6">
    <location>
        <begin position="116"/>
        <end position="361"/>
    </location>
</feature>
<keyword evidence="2" id="KW-0285">Flavoprotein</keyword>
<dbReference type="InterPro" id="IPR016156">
    <property type="entry name" value="FAD/NAD-linked_Rdtase_dimer_sf"/>
</dbReference>
<dbReference type="Pfam" id="PF07992">
    <property type="entry name" value="Pyr_redox_2"/>
    <property type="match status" value="1"/>
</dbReference>
<sequence>MSPHIMHHLFPLRLRNSTSQDVFAAAGGALTAAAAVSSLWFASTPTSDEQAESAGMIPPLLHPRLSSFGATFPLHNNLLTTSQFTFCEAINNSSNSHHQSDMKVNVNSHQIIMECDYAILGHGKAGQRAVRILRKLDPNANIVIIDPNNNYHNHHQNATNNRSGNINHLQTHASFIDHSNKLIRLHANPSPNAHDMNAINPVVHFRKSALIATGSRGAPPPNECIDNGARGRVLELRSTSLPPTQSTSMQQLPRQQQASIPILDPPTVRSLSLLAASQSATVAVMGSGFDALELAASLSRMQQQQRSTKHGNNSDGSNNKKVIILFGNAGPMSTRLPRYLSAAVSKRLRQCGIDVEDRSMARYLSMESSSSASGAPPRLALYTEKSYDHLDSKRLTTDLLVLAPNVDCNNGTSVIPIVSSTANNSYSQNQQHQYLPWSSLVSPPLLTCYVDDGRVATNSEYQAASNIYAAGSVTRSPNPRNGRADVAGGSSTCSARVGEIAARNMIRDNVVSRSGRSGSSDVYNDNVGESIPVWRSDVVPYLQRTNDSISDESIEQKSNSVASESLALYSMGIHALCVGRCDSETLATHGFWWTNTNQQSNNNGDDKNSNSSSNSSRGRRMNTLGPNAFMRRITKKATSTVNGSKSRIGSGSLPVYGSGVVYYLDRTGSICGIMLWGLPFAEVPNDVKSTLNHLIVERMKKVISSNGTVAIRDHSKKIAEEHAGLNVDLKLLSYLHLVEESKLLASMALSGLQPKEDIKIGILGKPLHRYTPIKSHELISLGKLRRREMGYIAEEDDLFYPTYTTTNDESTRPPSLKRIYPMHGGATATNVEKEMELRQLQVDRSRPSKEEPLWMRKGEEQKYVNYREAMDQSFYRNIQQGKFSDGTDAVKQAPVPQAYLEAKEQLKSLTGMSSSSREAGEDDSESD</sequence>
<feature type="compositionally biased region" description="Polar residues" evidence="5">
    <location>
        <begin position="907"/>
        <end position="917"/>
    </location>
</feature>
<dbReference type="AlphaFoldDB" id="A0AAD9D9R4"/>
<protein>
    <submittedName>
        <fullName evidence="7">Apoptosis-inducing factor</fullName>
    </submittedName>
</protein>
<dbReference type="Gene3D" id="3.30.390.30">
    <property type="match status" value="1"/>
</dbReference>
<organism evidence="7 8">
    <name type="scientific">Skeletonema marinoi</name>
    <dbReference type="NCBI Taxonomy" id="267567"/>
    <lineage>
        <taxon>Eukaryota</taxon>
        <taxon>Sar</taxon>
        <taxon>Stramenopiles</taxon>
        <taxon>Ochrophyta</taxon>
        <taxon>Bacillariophyta</taxon>
        <taxon>Coscinodiscophyceae</taxon>
        <taxon>Thalassiosirophycidae</taxon>
        <taxon>Thalassiosirales</taxon>
        <taxon>Skeletonemataceae</taxon>
        <taxon>Skeletonema</taxon>
        <taxon>Skeletonema marinoi-dohrnii complex</taxon>
    </lineage>
</organism>
<dbReference type="PANTHER" id="PTHR43557">
    <property type="entry name" value="APOPTOSIS-INDUCING FACTOR 1"/>
    <property type="match status" value="1"/>
</dbReference>
<evidence type="ECO:0000256" key="2">
    <source>
        <dbReference type="ARBA" id="ARBA00022630"/>
    </source>
</evidence>
<dbReference type="GO" id="GO:0016174">
    <property type="term" value="F:NAD(P)H oxidase H2O2-forming activity"/>
    <property type="evidence" value="ECO:0007669"/>
    <property type="project" value="TreeGrafter"/>
</dbReference>
<dbReference type="EMBL" id="JATAAI010000018">
    <property type="protein sequence ID" value="KAK1739362.1"/>
    <property type="molecule type" value="Genomic_DNA"/>
</dbReference>
<accession>A0AAD9D9R4</accession>
<evidence type="ECO:0000256" key="3">
    <source>
        <dbReference type="ARBA" id="ARBA00022827"/>
    </source>
</evidence>
<evidence type="ECO:0000256" key="5">
    <source>
        <dbReference type="SAM" id="MobiDB-lite"/>
    </source>
</evidence>
<proteinExistence type="inferred from homology"/>
<dbReference type="SUPFAM" id="SSF51905">
    <property type="entry name" value="FAD/NAD(P)-binding domain"/>
    <property type="match status" value="1"/>
</dbReference>
<dbReference type="GO" id="GO:0071949">
    <property type="term" value="F:FAD binding"/>
    <property type="evidence" value="ECO:0007669"/>
    <property type="project" value="TreeGrafter"/>
</dbReference>
<comment type="caution">
    <text evidence="7">The sequence shown here is derived from an EMBL/GenBank/DDBJ whole genome shotgun (WGS) entry which is preliminary data.</text>
</comment>
<feature type="region of interest" description="Disordered" evidence="5">
    <location>
        <begin position="906"/>
        <end position="927"/>
    </location>
</feature>
<name>A0AAD9D9R4_9STRA</name>
<dbReference type="Gene3D" id="3.50.50.60">
    <property type="entry name" value="FAD/NAD(P)-binding domain"/>
    <property type="match status" value="2"/>
</dbReference>
<evidence type="ECO:0000259" key="6">
    <source>
        <dbReference type="Pfam" id="PF07992"/>
    </source>
</evidence>
<evidence type="ECO:0000256" key="1">
    <source>
        <dbReference type="ARBA" id="ARBA00006442"/>
    </source>
</evidence>
<dbReference type="Proteomes" id="UP001224775">
    <property type="component" value="Unassembled WGS sequence"/>
</dbReference>
<dbReference type="InterPro" id="IPR036188">
    <property type="entry name" value="FAD/NAD-bd_sf"/>
</dbReference>
<evidence type="ECO:0000256" key="4">
    <source>
        <dbReference type="ARBA" id="ARBA00023002"/>
    </source>
</evidence>
<keyword evidence="8" id="KW-1185">Reference proteome</keyword>
<dbReference type="InterPro" id="IPR023753">
    <property type="entry name" value="FAD/NAD-binding_dom"/>
</dbReference>
<dbReference type="InterPro" id="IPR050446">
    <property type="entry name" value="FAD-oxidoreductase/Apoptosis"/>
</dbReference>
<feature type="region of interest" description="Disordered" evidence="5">
    <location>
        <begin position="596"/>
        <end position="627"/>
    </location>
</feature>
<keyword evidence="4" id="KW-0560">Oxidoreductase</keyword>